<dbReference type="InterPro" id="IPR029058">
    <property type="entry name" value="AB_hydrolase_fold"/>
</dbReference>
<dbReference type="AlphaFoldDB" id="A0A480AWW0"/>
<dbReference type="RefSeq" id="WP_137734306.1">
    <property type="nucleotide sequence ID" value="NZ_BJCL01000010.1"/>
</dbReference>
<accession>A0A480AWW0</accession>
<feature type="domain" description="Serine aminopeptidase S33" evidence="1">
    <location>
        <begin position="70"/>
        <end position="188"/>
    </location>
</feature>
<evidence type="ECO:0000313" key="3">
    <source>
        <dbReference type="Proteomes" id="UP000301751"/>
    </source>
</evidence>
<gene>
    <name evidence="2" type="ORF">AQPW35_36580</name>
</gene>
<dbReference type="OrthoDB" id="9777090at2"/>
<protein>
    <submittedName>
        <fullName evidence="2">Alpha/beta hydrolase</fullName>
    </submittedName>
</protein>
<sequence length="279" mass="29637">MLRLLLGLVGMAALLLALAAAALWWGQERLIFQPVPLPADHRFDLPSDVHETTIEVPGARLHALHLRLPRPDGLVFYLHGNAGNLDSWFVDPDFWRALNVDLFMVDYRGFGKSSGRITSQAQLLADVQAAWQAVAPAYAGRPVVLAGRSLGTGLAAQLAAGLPAAERPAQLLLVSPYRSLQALADAHYPLVPRALLRYPLRTDQALQAVATAPGPRPSVVLLHGAQDALIPADHSMALAALAPGAQVGIIPGAGHADLQAVPVYLDAVRQAVRSAVAPR</sequence>
<dbReference type="Proteomes" id="UP000301751">
    <property type="component" value="Unassembled WGS sequence"/>
</dbReference>
<keyword evidence="3" id="KW-1185">Reference proteome</keyword>
<dbReference type="PANTHER" id="PTHR12277">
    <property type="entry name" value="ALPHA/BETA HYDROLASE DOMAIN-CONTAINING PROTEIN"/>
    <property type="match status" value="1"/>
</dbReference>
<name>A0A480AWW0_9BURK</name>
<proteinExistence type="predicted"/>
<comment type="caution">
    <text evidence="2">The sequence shown here is derived from an EMBL/GenBank/DDBJ whole genome shotgun (WGS) entry which is preliminary data.</text>
</comment>
<dbReference type="InterPro" id="IPR022742">
    <property type="entry name" value="Hydrolase_4"/>
</dbReference>
<evidence type="ECO:0000259" key="1">
    <source>
        <dbReference type="Pfam" id="PF12146"/>
    </source>
</evidence>
<dbReference type="Pfam" id="PF12146">
    <property type="entry name" value="Hydrolase_4"/>
    <property type="match status" value="1"/>
</dbReference>
<evidence type="ECO:0000313" key="2">
    <source>
        <dbReference type="EMBL" id="GCL64577.1"/>
    </source>
</evidence>
<organism evidence="2 3">
    <name type="scientific">Pseudaquabacterium pictum</name>
    <dbReference type="NCBI Taxonomy" id="2315236"/>
    <lineage>
        <taxon>Bacteria</taxon>
        <taxon>Pseudomonadati</taxon>
        <taxon>Pseudomonadota</taxon>
        <taxon>Betaproteobacteria</taxon>
        <taxon>Burkholderiales</taxon>
        <taxon>Sphaerotilaceae</taxon>
        <taxon>Pseudaquabacterium</taxon>
    </lineage>
</organism>
<dbReference type="SUPFAM" id="SSF53474">
    <property type="entry name" value="alpha/beta-Hydrolases"/>
    <property type="match status" value="1"/>
</dbReference>
<dbReference type="Gene3D" id="3.40.50.1820">
    <property type="entry name" value="alpha/beta hydrolase"/>
    <property type="match status" value="1"/>
</dbReference>
<dbReference type="PANTHER" id="PTHR12277:SF81">
    <property type="entry name" value="PROTEIN ABHD13"/>
    <property type="match status" value="1"/>
</dbReference>
<keyword evidence="2" id="KW-0378">Hydrolase</keyword>
<dbReference type="EMBL" id="BJCL01000010">
    <property type="protein sequence ID" value="GCL64577.1"/>
    <property type="molecule type" value="Genomic_DNA"/>
</dbReference>
<dbReference type="GO" id="GO:0016787">
    <property type="term" value="F:hydrolase activity"/>
    <property type="evidence" value="ECO:0007669"/>
    <property type="project" value="UniProtKB-KW"/>
</dbReference>
<reference evidence="3" key="1">
    <citation type="submission" date="2019-03" db="EMBL/GenBank/DDBJ databases">
        <title>Aquabacterium pictum sp.nov., the first bacteriochlorophyll a-containing freshwater bacterium in the genus Aquabacterium of the class Betaproteobacteria.</title>
        <authorList>
            <person name="Hirose S."/>
            <person name="Tank M."/>
            <person name="Hara E."/>
            <person name="Tamaki H."/>
            <person name="Takaichi S."/>
            <person name="Haruta S."/>
            <person name="Hanada S."/>
        </authorList>
    </citation>
    <scope>NUCLEOTIDE SEQUENCE [LARGE SCALE GENOMIC DNA]</scope>
    <source>
        <strain evidence="3">W35</strain>
    </source>
</reference>